<feature type="compositionally biased region" description="Polar residues" evidence="1">
    <location>
        <begin position="39"/>
        <end position="50"/>
    </location>
</feature>
<evidence type="ECO:0000313" key="2">
    <source>
        <dbReference type="EMBL" id="MDQ0933324.1"/>
    </source>
</evidence>
<proteinExistence type="predicted"/>
<sequence>MISTGSPVSAASANAAASPKAGGVLPTASAGLVTAGSAPRTTAVPSSTPSVRAARSRRNQGLVIPLSPPGLSPEPAMNFDVAMPYCSGERNVWDALDQIKGISRVSHPTGRFLPVGQALGELQNHDQRQHRRRHPGGTTDPEGGSERLVGEDLGVPRCISETRDDEGALVRIDGAFRTQPPVTQPHHNRSRASGRPNGDTDGARLSRCHNHHSPCEPPISRLAESRFARSATTRPPRQSAQPEEE</sequence>
<keyword evidence="3" id="KW-1185">Reference proteome</keyword>
<comment type="caution">
    <text evidence="2">The sequence shown here is derived from an EMBL/GenBank/DDBJ whole genome shotgun (WGS) entry which is preliminary data.</text>
</comment>
<dbReference type="Proteomes" id="UP001223072">
    <property type="component" value="Unassembled WGS sequence"/>
</dbReference>
<feature type="compositionally biased region" description="Low complexity" evidence="1">
    <location>
        <begin position="9"/>
        <end position="18"/>
    </location>
</feature>
<accession>A0ABU0RMV3</accession>
<feature type="compositionally biased region" description="Polar residues" evidence="1">
    <location>
        <begin position="230"/>
        <end position="245"/>
    </location>
</feature>
<feature type="region of interest" description="Disordered" evidence="1">
    <location>
        <begin position="124"/>
        <end position="154"/>
    </location>
</feature>
<gene>
    <name evidence="2" type="ORF">QFZ49_003264</name>
</gene>
<protein>
    <submittedName>
        <fullName evidence="2">Uncharacterized protein</fullName>
    </submittedName>
</protein>
<feature type="region of interest" description="Disordered" evidence="1">
    <location>
        <begin position="176"/>
        <end position="245"/>
    </location>
</feature>
<reference evidence="2 3" key="1">
    <citation type="submission" date="2023-07" db="EMBL/GenBank/DDBJ databases">
        <title>Comparative genomics of wheat-associated soil bacteria to identify genetic determinants of phenazine resistance.</title>
        <authorList>
            <person name="Mouncey N."/>
        </authorList>
    </citation>
    <scope>NUCLEOTIDE SEQUENCE [LARGE SCALE GENOMIC DNA]</scope>
    <source>
        <strain evidence="2 3">W2I16</strain>
    </source>
</reference>
<dbReference type="EMBL" id="JAUSZS010000004">
    <property type="protein sequence ID" value="MDQ0933324.1"/>
    <property type="molecule type" value="Genomic_DNA"/>
</dbReference>
<evidence type="ECO:0000256" key="1">
    <source>
        <dbReference type="SAM" id="MobiDB-lite"/>
    </source>
</evidence>
<name>A0ABU0RMV3_9ACTN</name>
<organism evidence="2 3">
    <name type="scientific">Streptomyces turgidiscabies</name>
    <dbReference type="NCBI Taxonomy" id="85558"/>
    <lineage>
        <taxon>Bacteria</taxon>
        <taxon>Bacillati</taxon>
        <taxon>Actinomycetota</taxon>
        <taxon>Actinomycetes</taxon>
        <taxon>Kitasatosporales</taxon>
        <taxon>Streptomycetaceae</taxon>
        <taxon>Streptomyces</taxon>
    </lineage>
</organism>
<evidence type="ECO:0000313" key="3">
    <source>
        <dbReference type="Proteomes" id="UP001223072"/>
    </source>
</evidence>
<feature type="region of interest" description="Disordered" evidence="1">
    <location>
        <begin position="1"/>
        <end position="70"/>
    </location>
</feature>